<evidence type="ECO:0000313" key="2">
    <source>
        <dbReference type="Proteomes" id="UP000319837"/>
    </source>
</evidence>
<gene>
    <name evidence="1" type="ORF">CEQ21_03310</name>
</gene>
<sequence>MEYGGVIMTENSITIRFAILLGLLEGREPMPKDVGIAVSPEEFNAEVQKMEHEGIIANVKYARGARDEVLVVFLKEAVVTPRGNAYIDELMKRYS</sequence>
<name>A0A553SSM1_NIACI</name>
<organism evidence="1 2">
    <name type="scientific">Niallia circulans</name>
    <name type="common">Bacillus circulans</name>
    <dbReference type="NCBI Taxonomy" id="1397"/>
    <lineage>
        <taxon>Bacteria</taxon>
        <taxon>Bacillati</taxon>
        <taxon>Bacillota</taxon>
        <taxon>Bacilli</taxon>
        <taxon>Bacillales</taxon>
        <taxon>Bacillaceae</taxon>
        <taxon>Niallia</taxon>
    </lineage>
</organism>
<proteinExistence type="predicted"/>
<reference evidence="2" key="1">
    <citation type="submission" date="2018-10" db="EMBL/GenBank/DDBJ databases">
        <title>FDA dAtabase for Regulatory Grade micrObial Sequences (FDA-ARGOS): Supporting development and validation of Infectious Disease Dx tests.</title>
        <authorList>
            <person name="Minogue T."/>
            <person name="Wolcott M."/>
            <person name="Wasieloski L."/>
            <person name="Aguilar W."/>
            <person name="Moore D."/>
            <person name="Tallon L."/>
            <person name="Sadzewicz L."/>
            <person name="Sengamalay N."/>
            <person name="Ott S."/>
            <person name="Godinez A."/>
            <person name="Nagaraj S."/>
            <person name="Vavikolanu K."/>
            <person name="Vyas G."/>
            <person name="Nadendla S."/>
            <person name="George J."/>
            <person name="Sichtig H."/>
        </authorList>
    </citation>
    <scope>NUCLEOTIDE SEQUENCE [LARGE SCALE GENOMIC DNA]</scope>
    <source>
        <strain evidence="2">FDAARGOS_343</strain>
    </source>
</reference>
<comment type="caution">
    <text evidence="1">The sequence shown here is derived from an EMBL/GenBank/DDBJ whole genome shotgun (WGS) entry which is preliminary data.</text>
</comment>
<dbReference type="InterPro" id="IPR036388">
    <property type="entry name" value="WH-like_DNA-bd_sf"/>
</dbReference>
<dbReference type="RefSeq" id="WP_185763402.1">
    <property type="nucleotide sequence ID" value="NZ_RIBP01000001.1"/>
</dbReference>
<accession>A0A553SSM1</accession>
<evidence type="ECO:0000313" key="1">
    <source>
        <dbReference type="EMBL" id="TRZ39982.1"/>
    </source>
</evidence>
<protein>
    <submittedName>
        <fullName evidence="1">Uncharacterized protein</fullName>
    </submittedName>
</protein>
<dbReference type="AlphaFoldDB" id="A0A553SSM1"/>
<dbReference type="EMBL" id="RIBP01000001">
    <property type="protein sequence ID" value="TRZ39982.1"/>
    <property type="molecule type" value="Genomic_DNA"/>
</dbReference>
<dbReference type="Proteomes" id="UP000319837">
    <property type="component" value="Unassembled WGS sequence"/>
</dbReference>
<dbReference type="Gene3D" id="1.10.10.10">
    <property type="entry name" value="Winged helix-like DNA-binding domain superfamily/Winged helix DNA-binding domain"/>
    <property type="match status" value="1"/>
</dbReference>